<dbReference type="AlphaFoldDB" id="Q5WA87"/>
<feature type="transmembrane region" description="Helical" evidence="2">
    <location>
        <begin position="96"/>
        <end position="114"/>
    </location>
</feature>
<reference evidence="6" key="1">
    <citation type="journal article" date="2005" name="Nature">
        <title>The map-based sequence of the rice genome.</title>
        <authorList>
            <consortium name="International rice genome sequencing project (IRGSP)"/>
            <person name="Matsumoto T."/>
            <person name="Wu J."/>
            <person name="Kanamori H."/>
            <person name="Katayose Y."/>
            <person name="Fujisawa M."/>
            <person name="Namiki N."/>
            <person name="Mizuno H."/>
            <person name="Yamamoto K."/>
            <person name="Antonio B.A."/>
            <person name="Baba T."/>
            <person name="Sakata K."/>
            <person name="Nagamura Y."/>
            <person name="Aoki H."/>
            <person name="Arikawa K."/>
            <person name="Arita K."/>
            <person name="Bito T."/>
            <person name="Chiden Y."/>
            <person name="Fujitsuka N."/>
            <person name="Fukunaka R."/>
            <person name="Hamada M."/>
            <person name="Harada C."/>
            <person name="Hayashi A."/>
            <person name="Hijishita S."/>
            <person name="Honda M."/>
            <person name="Hosokawa S."/>
            <person name="Ichikawa Y."/>
            <person name="Idonuma A."/>
            <person name="Iijima M."/>
            <person name="Ikeda M."/>
            <person name="Ikeno M."/>
            <person name="Ito K."/>
            <person name="Ito S."/>
            <person name="Ito T."/>
            <person name="Ito Y."/>
            <person name="Ito Y."/>
            <person name="Iwabuchi A."/>
            <person name="Kamiya K."/>
            <person name="Karasawa W."/>
            <person name="Kurita K."/>
            <person name="Katagiri S."/>
            <person name="Kikuta A."/>
            <person name="Kobayashi H."/>
            <person name="Kobayashi N."/>
            <person name="Machita K."/>
            <person name="Maehara T."/>
            <person name="Masukawa M."/>
            <person name="Mizubayashi T."/>
            <person name="Mukai Y."/>
            <person name="Nagasaki H."/>
            <person name="Nagata Y."/>
            <person name="Naito S."/>
            <person name="Nakashima M."/>
            <person name="Nakama Y."/>
            <person name="Nakamichi Y."/>
            <person name="Nakamura M."/>
            <person name="Meguro A."/>
            <person name="Negishi M."/>
            <person name="Ohta I."/>
            <person name="Ohta T."/>
            <person name="Okamoto M."/>
            <person name="Ono N."/>
            <person name="Saji S."/>
            <person name="Sakaguchi M."/>
            <person name="Sakai K."/>
            <person name="Shibata M."/>
            <person name="Shimokawa T."/>
            <person name="Song J."/>
            <person name="Takazaki Y."/>
            <person name="Terasawa K."/>
            <person name="Tsugane M."/>
            <person name="Tsuji K."/>
            <person name="Ueda S."/>
            <person name="Waki K."/>
            <person name="Yamagata H."/>
            <person name="Yamamoto M."/>
            <person name="Yamamoto S."/>
            <person name="Yamane H."/>
            <person name="Yoshiki S."/>
            <person name="Yoshihara R."/>
            <person name="Yukawa K."/>
            <person name="Zhong H."/>
            <person name="Yano M."/>
            <person name="Yuan Q."/>
            <person name="Ouyang S."/>
            <person name="Liu J."/>
            <person name="Jones K.M."/>
            <person name="Gansberger K."/>
            <person name="Moffat K."/>
            <person name="Hill J."/>
            <person name="Bera J."/>
            <person name="Fadrosh D."/>
            <person name="Jin S."/>
            <person name="Johri S."/>
            <person name="Kim M."/>
            <person name="Overton L."/>
            <person name="Reardon M."/>
            <person name="Tsitrin T."/>
            <person name="Vuong H."/>
            <person name="Weaver B."/>
            <person name="Ciecko A."/>
            <person name="Tallon L."/>
            <person name="Jackson J."/>
            <person name="Pai G."/>
            <person name="Aken S.V."/>
            <person name="Utterback T."/>
            <person name="Reidmuller S."/>
            <person name="Feldblyum T."/>
            <person name="Hsiao J."/>
            <person name="Zismann V."/>
            <person name="Iobst S."/>
            <person name="de Vazeille A.R."/>
            <person name="Buell C.R."/>
            <person name="Ying K."/>
            <person name="Li Y."/>
            <person name="Lu T."/>
            <person name="Huang Y."/>
            <person name="Zhao Q."/>
            <person name="Feng Q."/>
            <person name="Zhang L."/>
            <person name="Zhu J."/>
            <person name="Weng Q."/>
            <person name="Mu J."/>
            <person name="Lu Y."/>
            <person name="Fan D."/>
            <person name="Liu Y."/>
            <person name="Guan J."/>
            <person name="Zhang Y."/>
            <person name="Yu S."/>
            <person name="Liu X."/>
            <person name="Zhang Y."/>
            <person name="Hong G."/>
            <person name="Han B."/>
            <person name="Choisne N."/>
            <person name="Demange N."/>
            <person name="Orjeda G."/>
            <person name="Samain S."/>
            <person name="Cattolico L."/>
            <person name="Pelletier E."/>
            <person name="Couloux A."/>
            <person name="Segurens B."/>
            <person name="Wincker P."/>
            <person name="D'Hont A."/>
            <person name="Scarpelli C."/>
            <person name="Weissenbach J."/>
            <person name="Salanoubat M."/>
            <person name="Quetier F."/>
            <person name="Yu Y."/>
            <person name="Kim H.R."/>
            <person name="Rambo T."/>
            <person name="Currie J."/>
            <person name="Collura K."/>
            <person name="Luo M."/>
            <person name="Yang T."/>
            <person name="Ammiraju J.S.S."/>
            <person name="Engler F."/>
            <person name="Soderlund C."/>
            <person name="Wing R.A."/>
            <person name="Palmer L.E."/>
            <person name="de la Bastide M."/>
            <person name="Spiegel L."/>
            <person name="Nascimento L."/>
            <person name="Zutavern T."/>
            <person name="O'Shaughnessy A."/>
            <person name="Dike S."/>
            <person name="Dedhia N."/>
            <person name="Preston R."/>
            <person name="Balija V."/>
            <person name="McCombie W.R."/>
            <person name="Chow T."/>
            <person name="Chen H."/>
            <person name="Chung M."/>
            <person name="Chen C."/>
            <person name="Shaw J."/>
            <person name="Wu H."/>
            <person name="Hsiao K."/>
            <person name="Chao Y."/>
            <person name="Chu M."/>
            <person name="Cheng C."/>
            <person name="Hour A."/>
            <person name="Lee P."/>
            <person name="Lin S."/>
            <person name="Lin Y."/>
            <person name="Liou J."/>
            <person name="Liu S."/>
            <person name="Hsing Y."/>
            <person name="Raghuvanshi S."/>
            <person name="Mohanty A."/>
            <person name="Bharti A.K."/>
            <person name="Gaur A."/>
            <person name="Gupta V."/>
            <person name="Kumar D."/>
            <person name="Ravi V."/>
            <person name="Vij S."/>
            <person name="Kapur A."/>
            <person name="Khurana P."/>
            <person name="Khurana P."/>
            <person name="Khurana J.P."/>
            <person name="Tyagi A.K."/>
            <person name="Gaikwad K."/>
            <person name="Singh A."/>
            <person name="Dalal V."/>
            <person name="Srivastava S."/>
            <person name="Dixit A."/>
            <person name="Pal A.K."/>
            <person name="Ghazi I.A."/>
            <person name="Yadav M."/>
            <person name="Pandit A."/>
            <person name="Bhargava A."/>
            <person name="Sureshbabu K."/>
            <person name="Batra K."/>
            <person name="Sharma T.R."/>
            <person name="Mohapatra T."/>
            <person name="Singh N.K."/>
            <person name="Messing J."/>
            <person name="Nelson A.B."/>
            <person name="Fuks G."/>
            <person name="Kavchok S."/>
            <person name="Keizer G."/>
            <person name="Linton E."/>
            <person name="Llaca V."/>
            <person name="Song R."/>
            <person name="Tanyolac B."/>
            <person name="Young S."/>
            <person name="Ho-Il K."/>
            <person name="Hahn J.H."/>
            <person name="Sangsakoo G."/>
            <person name="Vanavichit A."/>
            <person name="de Mattos Luiz.A.T."/>
            <person name="Zimmer P.D."/>
            <person name="Malone G."/>
            <person name="Dellagostin O."/>
            <person name="de Oliveira A.C."/>
            <person name="Bevan M."/>
            <person name="Bancroft I."/>
            <person name="Minx P."/>
            <person name="Cordum H."/>
            <person name="Wilson R."/>
            <person name="Cheng Z."/>
            <person name="Jin W."/>
            <person name="Jiang J."/>
            <person name="Leong S.A."/>
            <person name="Iwama H."/>
            <person name="Gojobori T."/>
            <person name="Itoh T."/>
            <person name="Niimura Y."/>
            <person name="Fujii Y."/>
            <person name="Habara T."/>
            <person name="Sakai H."/>
            <person name="Sato Y."/>
            <person name="Wilson G."/>
            <person name="Kumar K."/>
            <person name="McCouch S."/>
            <person name="Juretic N."/>
            <person name="Hoen D."/>
            <person name="Wright S."/>
            <person name="Bruskiewich R."/>
            <person name="Bureau T."/>
            <person name="Miyao A."/>
            <person name="Hirochika H."/>
            <person name="Nishikawa T."/>
            <person name="Kadowaki K."/>
            <person name="Sugiura M."/>
            <person name="Burr B."/>
            <person name="Sasaki T."/>
        </authorList>
    </citation>
    <scope>NUCLEOTIDE SEQUENCE [LARGE SCALE GENOMIC DNA]</scope>
    <source>
        <strain evidence="6">cv. Nipponbare</strain>
    </source>
</reference>
<feature type="domain" description="DUF569" evidence="3">
    <location>
        <begin position="300"/>
        <end position="424"/>
    </location>
</feature>
<feature type="compositionally biased region" description="Basic and acidic residues" evidence="1">
    <location>
        <begin position="660"/>
        <end position="669"/>
    </location>
</feature>
<dbReference type="CDD" id="cd23340">
    <property type="entry name" value="beta-trefoil_FSCN_ACP-like"/>
    <property type="match status" value="1"/>
</dbReference>
<protein>
    <recommendedName>
        <fullName evidence="7">DUF569 domain-containing protein</fullName>
    </recommendedName>
</protein>
<evidence type="ECO:0000259" key="3">
    <source>
        <dbReference type="Pfam" id="PF04601"/>
    </source>
</evidence>
<feature type="region of interest" description="Disordered" evidence="1">
    <location>
        <begin position="270"/>
        <end position="303"/>
    </location>
</feature>
<evidence type="ECO:0000313" key="6">
    <source>
        <dbReference type="Proteomes" id="UP000000763"/>
    </source>
</evidence>
<evidence type="ECO:0000256" key="2">
    <source>
        <dbReference type="SAM" id="Phobius"/>
    </source>
</evidence>
<accession>Q5WA87</accession>
<reference evidence="6" key="2">
    <citation type="journal article" date="2008" name="Nucleic Acids Res.">
        <title>The rice annotation project database (RAP-DB): 2008 update.</title>
        <authorList>
            <consortium name="The rice annotation project (RAP)"/>
        </authorList>
    </citation>
    <scope>GENOME REANNOTATION</scope>
    <source>
        <strain evidence="6">cv. Nipponbare</strain>
    </source>
</reference>
<dbReference type="SUPFAM" id="SSF50405">
    <property type="entry name" value="Actin-crosslinking proteins"/>
    <property type="match status" value="1"/>
</dbReference>
<name>Q5WA87_ORYSJ</name>
<keyword evidence="2" id="KW-0472">Membrane</keyword>
<feature type="region of interest" description="Disordered" evidence="1">
    <location>
        <begin position="166"/>
        <end position="254"/>
    </location>
</feature>
<keyword evidence="2" id="KW-1133">Transmembrane helix</keyword>
<dbReference type="EMBL" id="AB026295">
    <property type="protein sequence ID" value="BAD67628.1"/>
    <property type="molecule type" value="Genomic_DNA"/>
</dbReference>
<dbReference type="Pfam" id="PF04601">
    <property type="entry name" value="DUF569"/>
    <property type="match status" value="1"/>
</dbReference>
<proteinExistence type="predicted"/>
<evidence type="ECO:0000313" key="5">
    <source>
        <dbReference type="EMBL" id="BAD67628.1"/>
    </source>
</evidence>
<dbReference type="Proteomes" id="UP000000763">
    <property type="component" value="Chromosome 6"/>
</dbReference>
<dbReference type="PANTHER" id="PTHR31205:SF3">
    <property type="entry name" value="OS06G0161100 PROTEIN"/>
    <property type="match status" value="1"/>
</dbReference>
<evidence type="ECO:0008006" key="7">
    <source>
        <dbReference type="Google" id="ProtNLM"/>
    </source>
</evidence>
<dbReference type="PANTHER" id="PTHR31205">
    <property type="entry name" value="ACTIN CROSS-LINKING PROTEIN (DUF569)"/>
    <property type="match status" value="1"/>
</dbReference>
<dbReference type="Gene3D" id="2.80.10.50">
    <property type="match status" value="1"/>
</dbReference>
<dbReference type="InterPro" id="IPR007679">
    <property type="entry name" value="DUF569"/>
</dbReference>
<dbReference type="InterPro" id="IPR008999">
    <property type="entry name" value="Actin-crosslinking"/>
</dbReference>
<organism evidence="5 6">
    <name type="scientific">Oryza sativa subsp. japonica</name>
    <name type="common">Rice</name>
    <dbReference type="NCBI Taxonomy" id="39947"/>
    <lineage>
        <taxon>Eukaryota</taxon>
        <taxon>Viridiplantae</taxon>
        <taxon>Streptophyta</taxon>
        <taxon>Embryophyta</taxon>
        <taxon>Tracheophyta</taxon>
        <taxon>Spermatophyta</taxon>
        <taxon>Magnoliopsida</taxon>
        <taxon>Liliopsida</taxon>
        <taxon>Poales</taxon>
        <taxon>Poaceae</taxon>
        <taxon>BOP clade</taxon>
        <taxon>Oryzoideae</taxon>
        <taxon>Oryzeae</taxon>
        <taxon>Oryzinae</taxon>
        <taxon>Oryza</taxon>
        <taxon>Oryza sativa</taxon>
    </lineage>
</organism>
<dbReference type="Pfam" id="PF22932">
    <property type="entry name" value="Ubiq_DUF_assoc"/>
    <property type="match status" value="1"/>
</dbReference>
<feature type="region of interest" description="Disordered" evidence="1">
    <location>
        <begin position="649"/>
        <end position="669"/>
    </location>
</feature>
<evidence type="ECO:0000256" key="1">
    <source>
        <dbReference type="SAM" id="MobiDB-lite"/>
    </source>
</evidence>
<dbReference type="InterPro" id="IPR054726">
    <property type="entry name" value="Ubiq_DUF569-assoc"/>
</dbReference>
<feature type="compositionally biased region" description="Low complexity" evidence="1">
    <location>
        <begin position="284"/>
        <end position="294"/>
    </location>
</feature>
<sequence length="669" mass="73682">MDKQFCYRFCRKSSVSPDTGSSTVDPPLGTEAEAEAGSGAVVVGAEAGATEVKTGESIQAGATATEAGLRRNSAVETVAFHRAHGLCNRRLRFSRVVVVAAAASSLLPLFSFLLSPSSVLDFYVGSKGRLLMHIRCSMKCLSGMICCFHRIFAALLRINGSSDDNDMIYTTSQRNDRRPRRRPVDGSMGSGSPWRLWPAQLQTNRRTPDRHSLSGVMTSLSRTRPHLVSGTTRTPLPSGGDVIAQDEAPPVSEQEARAPFKVLALALAQSPKPNPRSSHRAPVSASASTSAAARRSPEAMEQFHDRDHVRLRSRVHGTYLHADEDGRGVSLQPTGASLTAVWTVHLEGGSPQRRLLLHSAAYGRYLAATGKPGPSGLRGHRVALINLDRLDDESVSWEAVRTAKGDDVLLRHATGRNLRANHGAGATVDDRYSRMLLWVDQVVEAIPSADSVPRPPPISRRQDGPEIRTIRFVPAAPNGTIAEDWRTFQFTGRSVQRLKEEITSRAGEATQYCVQAGRYGRLIPLTHELPHNTETIDIIIMMTGTTDNNNQYYIADPHMDNSPRTQLSAPESLGEHRVADIQTSYSHRLHTNNVLESQQRKTGITRAELELKTRNIHWGDLNLEEKKRTRKELKAEYNELLAAENCISKSQEDDVITNENYERASLRDP</sequence>
<feature type="domain" description="DUF569" evidence="4">
    <location>
        <begin position="467"/>
        <end position="541"/>
    </location>
</feature>
<keyword evidence="2" id="KW-0812">Transmembrane</keyword>
<gene>
    <name evidence="5" type="primary">P0681F10.15</name>
</gene>
<evidence type="ECO:0000259" key="4">
    <source>
        <dbReference type="Pfam" id="PF22932"/>
    </source>
</evidence>